<dbReference type="RefSeq" id="WP_010880622.1">
    <property type="nucleotide sequence ID" value="NC_000918.1"/>
</dbReference>
<dbReference type="Pfam" id="PF00691">
    <property type="entry name" value="OmpA"/>
    <property type="match status" value="1"/>
</dbReference>
<keyword evidence="6 7" id="KW-0472">Membrane</keyword>
<dbReference type="EMBL" id="AE000657">
    <property type="protein sequence ID" value="AAC07084.1"/>
    <property type="molecule type" value="Genomic_DNA"/>
</dbReference>
<dbReference type="STRING" id="224324.aq_1002"/>
<evidence type="ECO:0000256" key="3">
    <source>
        <dbReference type="ARBA" id="ARBA00022475"/>
    </source>
</evidence>
<keyword evidence="4 8" id="KW-0812">Transmembrane</keyword>
<evidence type="ECO:0000313" key="10">
    <source>
        <dbReference type="EMBL" id="AAC07084.1"/>
    </source>
</evidence>
<proteinExistence type="inferred from homology"/>
<evidence type="ECO:0000256" key="1">
    <source>
        <dbReference type="ARBA" id="ARBA00004162"/>
    </source>
</evidence>
<keyword evidence="10" id="KW-0282">Flagellum</keyword>
<keyword evidence="3" id="KW-1003">Cell membrane</keyword>
<dbReference type="Pfam" id="PF13677">
    <property type="entry name" value="MotB_plug"/>
    <property type="match status" value="1"/>
</dbReference>
<dbReference type="OrthoDB" id="9815217at2"/>
<dbReference type="CDD" id="cd07185">
    <property type="entry name" value="OmpA_C-like"/>
    <property type="match status" value="1"/>
</dbReference>
<evidence type="ECO:0000256" key="4">
    <source>
        <dbReference type="ARBA" id="ARBA00022692"/>
    </source>
</evidence>
<name>O67121_AQUAE</name>
<evidence type="ECO:0000256" key="2">
    <source>
        <dbReference type="ARBA" id="ARBA00008914"/>
    </source>
</evidence>
<dbReference type="PROSITE" id="PS51123">
    <property type="entry name" value="OMPA_2"/>
    <property type="match status" value="1"/>
</dbReference>
<evidence type="ECO:0000259" key="9">
    <source>
        <dbReference type="PROSITE" id="PS51123"/>
    </source>
</evidence>
<dbReference type="KEGG" id="aae:aq_1002"/>
<dbReference type="eggNOG" id="COG1360">
    <property type="taxonomic scope" value="Bacteria"/>
</dbReference>
<dbReference type="GO" id="GO:0071973">
    <property type="term" value="P:bacterial-type flagellum-dependent cell motility"/>
    <property type="evidence" value="ECO:0000318"/>
    <property type="project" value="GO_Central"/>
</dbReference>
<dbReference type="AlphaFoldDB" id="O67121"/>
<dbReference type="Gene3D" id="3.30.1330.60">
    <property type="entry name" value="OmpA-like domain"/>
    <property type="match status" value="1"/>
</dbReference>
<keyword evidence="10" id="KW-0969">Cilium</keyword>
<comment type="subcellular location">
    <subcellularLocation>
        <location evidence="1">Cell membrane</location>
        <topology evidence="1">Single-pass membrane protein</topology>
    </subcellularLocation>
</comment>
<dbReference type="EnsemblBacteria" id="AAC07084">
    <property type="protein sequence ID" value="AAC07084"/>
    <property type="gene ID" value="aq_1002"/>
</dbReference>
<dbReference type="FunCoup" id="O67121">
    <property type="interactions" value="52"/>
</dbReference>
<dbReference type="PANTHER" id="PTHR30329:SF21">
    <property type="entry name" value="LIPOPROTEIN YIAD-RELATED"/>
    <property type="match status" value="1"/>
</dbReference>
<gene>
    <name evidence="10" type="primary">motB1</name>
    <name evidence="10" type="ordered locus">aq_1002</name>
</gene>
<dbReference type="SUPFAM" id="SSF103088">
    <property type="entry name" value="OmpA-like"/>
    <property type="match status" value="1"/>
</dbReference>
<dbReference type="InterPro" id="IPR036737">
    <property type="entry name" value="OmpA-like_sf"/>
</dbReference>
<evidence type="ECO:0000256" key="8">
    <source>
        <dbReference type="SAM" id="Phobius"/>
    </source>
</evidence>
<dbReference type="InParanoid" id="O67121"/>
<comment type="similarity">
    <text evidence="2">Belongs to the MotB family.</text>
</comment>
<dbReference type="GO" id="GO:0120101">
    <property type="term" value="C:bacterial-type flagellum stator complex"/>
    <property type="evidence" value="ECO:0000318"/>
    <property type="project" value="GO_Central"/>
</dbReference>
<dbReference type="InterPro" id="IPR025713">
    <property type="entry name" value="MotB-like_N_dom"/>
</dbReference>
<dbReference type="PANTHER" id="PTHR30329">
    <property type="entry name" value="STATOR ELEMENT OF FLAGELLAR MOTOR COMPLEX"/>
    <property type="match status" value="1"/>
</dbReference>
<dbReference type="Proteomes" id="UP000000798">
    <property type="component" value="Chromosome"/>
</dbReference>
<feature type="domain" description="OmpA-like" evidence="9">
    <location>
        <begin position="114"/>
        <end position="235"/>
    </location>
</feature>
<reference evidence="10 11" key="1">
    <citation type="journal article" date="1998" name="Nature">
        <title>The complete genome of the hyperthermophilic bacterium Aquifex aeolicus.</title>
        <authorList>
            <person name="Deckert G."/>
            <person name="Warren P.V."/>
            <person name="Gaasterland T."/>
            <person name="Young W.G."/>
            <person name="Lenox A.L."/>
            <person name="Graham D.E."/>
            <person name="Overbeek R."/>
            <person name="Snead M.A."/>
            <person name="Keller M."/>
            <person name="Aujay M."/>
            <person name="Huber R."/>
            <person name="Feldman R.A."/>
            <person name="Short J.M."/>
            <person name="Olson G.J."/>
            <person name="Swanson R.V."/>
        </authorList>
    </citation>
    <scope>NUCLEOTIDE SEQUENCE [LARGE SCALE GENOMIC DNA]</scope>
    <source>
        <strain evidence="10 11">VF5</strain>
    </source>
</reference>
<evidence type="ECO:0000256" key="7">
    <source>
        <dbReference type="PROSITE-ProRule" id="PRU00473"/>
    </source>
</evidence>
<evidence type="ECO:0000256" key="5">
    <source>
        <dbReference type="ARBA" id="ARBA00022989"/>
    </source>
</evidence>
<sequence length="235" mass="26819">MAYKKKEECPKPPAWLTSFGDLMSLLLTFFILLYSMSIISLEKFYQVLKGIVSAFGAQSVVFEEGTMPEGRRIEIPMENFHFRKIKYKELKKVAQEIKAEMSKRGIWSDYALTGECLRIRVNTDKFFPPGEDTLMKEAKGLILGLCYKLKPYALPVDIEGHTDNRPISTPRFPSNWELSMARAISVIEVFEKECGYPSDKLSALGYADTKPIASNDTPQGRQKNRRVEFCVKLLP</sequence>
<keyword evidence="11" id="KW-1185">Reference proteome</keyword>
<dbReference type="PATRIC" id="fig|224324.8.peg.784"/>
<evidence type="ECO:0000313" key="11">
    <source>
        <dbReference type="Proteomes" id="UP000000798"/>
    </source>
</evidence>
<protein>
    <submittedName>
        <fullName evidence="10">Flagellar motor protein MotB</fullName>
    </submittedName>
</protein>
<evidence type="ECO:0000256" key="6">
    <source>
        <dbReference type="ARBA" id="ARBA00023136"/>
    </source>
</evidence>
<feature type="transmembrane region" description="Helical" evidence="8">
    <location>
        <begin position="22"/>
        <end position="41"/>
    </location>
</feature>
<dbReference type="InterPro" id="IPR050330">
    <property type="entry name" value="Bact_OuterMem_StrucFunc"/>
</dbReference>
<dbReference type="PIR" id="F70386">
    <property type="entry name" value="F70386"/>
</dbReference>
<dbReference type="HOGENOM" id="CLU_016890_0_1_0"/>
<accession>O67121</accession>
<keyword evidence="10" id="KW-0966">Cell projection</keyword>
<dbReference type="InterPro" id="IPR006665">
    <property type="entry name" value="OmpA-like"/>
</dbReference>
<organism evidence="10 11">
    <name type="scientific">Aquifex aeolicus (strain VF5)</name>
    <dbReference type="NCBI Taxonomy" id="224324"/>
    <lineage>
        <taxon>Bacteria</taxon>
        <taxon>Pseudomonadati</taxon>
        <taxon>Aquificota</taxon>
        <taxon>Aquificia</taxon>
        <taxon>Aquificales</taxon>
        <taxon>Aquificaceae</taxon>
        <taxon>Aquifex</taxon>
    </lineage>
</organism>
<keyword evidence="5 8" id="KW-1133">Transmembrane helix</keyword>